<organism evidence="1 2">
    <name type="scientific">Entomophthora muscae</name>
    <dbReference type="NCBI Taxonomy" id="34485"/>
    <lineage>
        <taxon>Eukaryota</taxon>
        <taxon>Fungi</taxon>
        <taxon>Fungi incertae sedis</taxon>
        <taxon>Zoopagomycota</taxon>
        <taxon>Entomophthoromycotina</taxon>
        <taxon>Entomophthoromycetes</taxon>
        <taxon>Entomophthorales</taxon>
        <taxon>Entomophthoraceae</taxon>
        <taxon>Entomophthora</taxon>
    </lineage>
</organism>
<evidence type="ECO:0000313" key="2">
    <source>
        <dbReference type="Proteomes" id="UP001165960"/>
    </source>
</evidence>
<comment type="caution">
    <text evidence="1">The sequence shown here is derived from an EMBL/GenBank/DDBJ whole genome shotgun (WGS) entry which is preliminary data.</text>
</comment>
<sequence>MGATQSTELQETWDAELAGLEGFHILKLKPNSPAESSGLRPYFDIIVSVDGINTLRTIQEFAQHLSKRMNQEVSLTVLSMKARALRELKLVPRGGWSSNASDGLLGCSVRFSSVERAQSSTWHILDIHPSSPAERAGLQAYSDYVIGCEHRNLENEDDFFDLVYEHENKILSLVVYNAVWDNCRDVVIIPKSDWGGEGLLGCGVACGLLHRIPADPELAQVPQETVSEKPSASEPQELTKGMASLDLTAPPSVIPKEATPVMNPKEGINPSAGLDLSSLPSILPSADQSPIILPLKADDPIENNLPKPALESTSEVTNQASPIEEATSLT</sequence>
<keyword evidence="2" id="KW-1185">Reference proteome</keyword>
<name>A0ACC2S571_9FUNG</name>
<accession>A0ACC2S571</accession>
<evidence type="ECO:0000313" key="1">
    <source>
        <dbReference type="EMBL" id="KAJ9057484.1"/>
    </source>
</evidence>
<gene>
    <name evidence="1" type="ORF">DSO57_1022276</name>
</gene>
<protein>
    <submittedName>
        <fullName evidence="1">Uncharacterized protein</fullName>
    </submittedName>
</protein>
<dbReference type="Proteomes" id="UP001165960">
    <property type="component" value="Unassembled WGS sequence"/>
</dbReference>
<reference evidence="1" key="1">
    <citation type="submission" date="2022-04" db="EMBL/GenBank/DDBJ databases">
        <title>Genome of the entomopathogenic fungus Entomophthora muscae.</title>
        <authorList>
            <person name="Elya C."/>
            <person name="Lovett B.R."/>
            <person name="Lee E."/>
            <person name="Macias A.M."/>
            <person name="Hajek A.E."/>
            <person name="De Bivort B.L."/>
            <person name="Kasson M.T."/>
            <person name="De Fine Licht H.H."/>
            <person name="Stajich J.E."/>
        </authorList>
    </citation>
    <scope>NUCLEOTIDE SEQUENCE</scope>
    <source>
        <strain evidence="1">Berkeley</strain>
    </source>
</reference>
<dbReference type="EMBL" id="QTSX02005791">
    <property type="protein sequence ID" value="KAJ9057484.1"/>
    <property type="molecule type" value="Genomic_DNA"/>
</dbReference>
<proteinExistence type="predicted"/>